<evidence type="ECO:0000256" key="1">
    <source>
        <dbReference type="SAM" id="MobiDB-lite"/>
    </source>
</evidence>
<organism evidence="2 3">
    <name type="scientific">Mycena rosella</name>
    <name type="common">Pink bonnet</name>
    <name type="synonym">Agaricus rosellus</name>
    <dbReference type="NCBI Taxonomy" id="1033263"/>
    <lineage>
        <taxon>Eukaryota</taxon>
        <taxon>Fungi</taxon>
        <taxon>Dikarya</taxon>
        <taxon>Basidiomycota</taxon>
        <taxon>Agaricomycotina</taxon>
        <taxon>Agaricomycetes</taxon>
        <taxon>Agaricomycetidae</taxon>
        <taxon>Agaricales</taxon>
        <taxon>Marasmiineae</taxon>
        <taxon>Mycenaceae</taxon>
        <taxon>Mycena</taxon>
    </lineage>
</organism>
<feature type="compositionally biased region" description="Low complexity" evidence="1">
    <location>
        <begin position="211"/>
        <end position="253"/>
    </location>
</feature>
<dbReference type="EMBL" id="JARKIE010000220">
    <property type="protein sequence ID" value="KAJ7664802.1"/>
    <property type="molecule type" value="Genomic_DNA"/>
</dbReference>
<gene>
    <name evidence="2" type="ORF">B0H17DRAFT_1211159</name>
</gene>
<name>A0AAD7CUP2_MYCRO</name>
<reference evidence="2" key="1">
    <citation type="submission" date="2023-03" db="EMBL/GenBank/DDBJ databases">
        <title>Massive genome expansion in bonnet fungi (Mycena s.s.) driven by repeated elements and novel gene families across ecological guilds.</title>
        <authorList>
            <consortium name="Lawrence Berkeley National Laboratory"/>
            <person name="Harder C.B."/>
            <person name="Miyauchi S."/>
            <person name="Viragh M."/>
            <person name="Kuo A."/>
            <person name="Thoen E."/>
            <person name="Andreopoulos B."/>
            <person name="Lu D."/>
            <person name="Skrede I."/>
            <person name="Drula E."/>
            <person name="Henrissat B."/>
            <person name="Morin E."/>
            <person name="Kohler A."/>
            <person name="Barry K."/>
            <person name="LaButti K."/>
            <person name="Morin E."/>
            <person name="Salamov A."/>
            <person name="Lipzen A."/>
            <person name="Mereny Z."/>
            <person name="Hegedus B."/>
            <person name="Baldrian P."/>
            <person name="Stursova M."/>
            <person name="Weitz H."/>
            <person name="Taylor A."/>
            <person name="Grigoriev I.V."/>
            <person name="Nagy L.G."/>
            <person name="Martin F."/>
            <person name="Kauserud H."/>
        </authorList>
    </citation>
    <scope>NUCLEOTIDE SEQUENCE</scope>
    <source>
        <strain evidence="2">CBHHK067</strain>
    </source>
</reference>
<evidence type="ECO:0000313" key="3">
    <source>
        <dbReference type="Proteomes" id="UP001221757"/>
    </source>
</evidence>
<feature type="compositionally biased region" description="Basic residues" evidence="1">
    <location>
        <begin position="50"/>
        <end position="59"/>
    </location>
</feature>
<feature type="region of interest" description="Disordered" evidence="1">
    <location>
        <begin position="1"/>
        <end position="274"/>
    </location>
</feature>
<sequence length="409" mass="44641">MRLTVRRKKLQSSPGSSPSPPRPDPSPGFQARPDPHITKDKEDKEEHALRTKSKAARKAPCHDASSDDDDYNNAIDPWFARAKAARQFTRRKASSNVDDENDPPLTVEEQCVRLIGLVEKAKHNKGSGVATPKVTSKRHRNEEGEGARKKRRKGRKTAGKRKKGKDEEEGGQKKKKKESGNPHPMRKGAADMQSAPTTIMPRLKPQLKPKTSTTFTPGISTTSGTGAAAATTDAAPADATGTTSGAPTTTFDALPARTTSTEDAPPNSSSRAASDKVDYAIRHAWAETTLKKYNCSLDVFHFFCDREHIAGGTAASVMFAVKAWHIVNDTPWQRGVRLRYTLKGVANQAPVSSKQDERPPVTAEMMDALEADLNHNDLKDAAVFAMACCAYWGQIWLGEMLSNVQGPYL</sequence>
<keyword evidence="3" id="KW-1185">Reference proteome</keyword>
<feature type="compositionally biased region" description="Basic residues" evidence="1">
    <location>
        <begin position="1"/>
        <end position="10"/>
    </location>
</feature>
<feature type="compositionally biased region" description="Basic residues" evidence="1">
    <location>
        <begin position="148"/>
        <end position="163"/>
    </location>
</feature>
<accession>A0AAD7CUP2</accession>
<evidence type="ECO:0000313" key="2">
    <source>
        <dbReference type="EMBL" id="KAJ7664802.1"/>
    </source>
</evidence>
<comment type="caution">
    <text evidence="2">The sequence shown here is derived from an EMBL/GenBank/DDBJ whole genome shotgun (WGS) entry which is preliminary data.</text>
</comment>
<protein>
    <submittedName>
        <fullName evidence="2">Uncharacterized protein</fullName>
    </submittedName>
</protein>
<feature type="compositionally biased region" description="Polar residues" evidence="1">
    <location>
        <begin position="257"/>
        <end position="272"/>
    </location>
</feature>
<feature type="compositionally biased region" description="Pro residues" evidence="1">
    <location>
        <begin position="17"/>
        <end position="26"/>
    </location>
</feature>
<proteinExistence type="predicted"/>
<dbReference type="AlphaFoldDB" id="A0AAD7CUP2"/>
<dbReference type="Proteomes" id="UP001221757">
    <property type="component" value="Unassembled WGS sequence"/>
</dbReference>
<feature type="compositionally biased region" description="Basic and acidic residues" evidence="1">
    <location>
        <begin position="33"/>
        <end position="49"/>
    </location>
</feature>